<protein>
    <recommendedName>
        <fullName evidence="4">Glycosyl hydrolase family 30 beta sandwich domain-containing protein</fullName>
    </recommendedName>
</protein>
<gene>
    <name evidence="5" type="ORF">PF005_g6480</name>
</gene>
<dbReference type="PANTHER" id="PTHR11069">
    <property type="entry name" value="GLUCOSYLCERAMIDASE"/>
    <property type="match status" value="1"/>
</dbReference>
<keyword evidence="2" id="KW-0378">Hydrolase</keyword>
<evidence type="ECO:0000313" key="6">
    <source>
        <dbReference type="Proteomes" id="UP000433483"/>
    </source>
</evidence>
<dbReference type="InterPro" id="IPR033452">
    <property type="entry name" value="GH30_C"/>
</dbReference>
<dbReference type="InterPro" id="IPR001139">
    <property type="entry name" value="Glyco_hydro_30"/>
</dbReference>
<sequence length="143" mass="14581">MFYAMGHFSKFLPPDSVRVALTTSSSASSTLSSVDSVAFLTPDNQVVLILSNRDSAAHNITLSLSSQQLSTSLTLEALSIKTIVVGEIEGNNSSSSSSSASSATEMPIITTATPVSSTGSSSSTTASSASETPEPTTPDHSSC</sequence>
<dbReference type="Pfam" id="PF17189">
    <property type="entry name" value="Glyco_hydro_30C"/>
    <property type="match status" value="1"/>
</dbReference>
<feature type="compositionally biased region" description="Low complexity" evidence="3">
    <location>
        <begin position="110"/>
        <end position="134"/>
    </location>
</feature>
<dbReference type="OrthoDB" id="2160638at2759"/>
<dbReference type="Gene3D" id="2.60.40.1180">
    <property type="entry name" value="Golgi alpha-mannosidase II"/>
    <property type="match status" value="1"/>
</dbReference>
<keyword evidence="6" id="KW-1185">Reference proteome</keyword>
<dbReference type="Proteomes" id="UP000433483">
    <property type="component" value="Unassembled WGS sequence"/>
</dbReference>
<proteinExistence type="predicted"/>
<dbReference type="GO" id="GO:0004348">
    <property type="term" value="F:glucosylceramidase activity"/>
    <property type="evidence" value="ECO:0007669"/>
    <property type="project" value="InterPro"/>
</dbReference>
<dbReference type="InterPro" id="IPR013780">
    <property type="entry name" value="Glyco_hydro_b"/>
</dbReference>
<reference evidence="5 6" key="1">
    <citation type="submission" date="2018-08" db="EMBL/GenBank/DDBJ databases">
        <title>Genomic investigation of the strawberry pathogen Phytophthora fragariae indicates pathogenicity is determined by transcriptional variation in three key races.</title>
        <authorList>
            <person name="Adams T.M."/>
            <person name="Armitage A.D."/>
            <person name="Sobczyk M.K."/>
            <person name="Bates H.J."/>
            <person name="Dunwell J.M."/>
            <person name="Nellist C.F."/>
            <person name="Harrison R.J."/>
        </authorList>
    </citation>
    <scope>NUCLEOTIDE SEQUENCE [LARGE SCALE GENOMIC DNA]</scope>
    <source>
        <strain evidence="5 6">NOV-27</strain>
    </source>
</reference>
<evidence type="ECO:0000259" key="4">
    <source>
        <dbReference type="Pfam" id="PF17189"/>
    </source>
</evidence>
<feature type="region of interest" description="Disordered" evidence="3">
    <location>
        <begin position="89"/>
        <end position="143"/>
    </location>
</feature>
<dbReference type="EMBL" id="QXGB01000242">
    <property type="protein sequence ID" value="KAE9222975.1"/>
    <property type="molecule type" value="Genomic_DNA"/>
</dbReference>
<evidence type="ECO:0000256" key="3">
    <source>
        <dbReference type="SAM" id="MobiDB-lite"/>
    </source>
</evidence>
<dbReference type="AlphaFoldDB" id="A0A6A3YT03"/>
<dbReference type="GO" id="GO:0016020">
    <property type="term" value="C:membrane"/>
    <property type="evidence" value="ECO:0007669"/>
    <property type="project" value="GOC"/>
</dbReference>
<evidence type="ECO:0000256" key="1">
    <source>
        <dbReference type="ARBA" id="ARBA00022729"/>
    </source>
</evidence>
<dbReference type="PANTHER" id="PTHR11069:SF23">
    <property type="entry name" value="LYSOSOMAL ACID GLUCOSYLCERAMIDASE"/>
    <property type="match status" value="1"/>
</dbReference>
<comment type="caution">
    <text evidence="5">The sequence shown here is derived from an EMBL/GenBank/DDBJ whole genome shotgun (WGS) entry which is preliminary data.</text>
</comment>
<feature type="domain" description="Glycosyl hydrolase family 30 beta sandwich" evidence="4">
    <location>
        <begin position="15"/>
        <end position="83"/>
    </location>
</feature>
<dbReference type="GO" id="GO:0006680">
    <property type="term" value="P:glucosylceramide catabolic process"/>
    <property type="evidence" value="ECO:0007669"/>
    <property type="project" value="TreeGrafter"/>
</dbReference>
<organism evidence="5 6">
    <name type="scientific">Phytophthora fragariae</name>
    <dbReference type="NCBI Taxonomy" id="53985"/>
    <lineage>
        <taxon>Eukaryota</taxon>
        <taxon>Sar</taxon>
        <taxon>Stramenopiles</taxon>
        <taxon>Oomycota</taxon>
        <taxon>Peronosporomycetes</taxon>
        <taxon>Peronosporales</taxon>
        <taxon>Peronosporaceae</taxon>
        <taxon>Phytophthora</taxon>
    </lineage>
</organism>
<feature type="compositionally biased region" description="Low complexity" evidence="3">
    <location>
        <begin position="93"/>
        <end position="103"/>
    </location>
</feature>
<evidence type="ECO:0000313" key="5">
    <source>
        <dbReference type="EMBL" id="KAE9222975.1"/>
    </source>
</evidence>
<dbReference type="SUPFAM" id="SSF51011">
    <property type="entry name" value="Glycosyl hydrolase domain"/>
    <property type="match status" value="1"/>
</dbReference>
<evidence type="ECO:0000256" key="2">
    <source>
        <dbReference type="ARBA" id="ARBA00022801"/>
    </source>
</evidence>
<name>A0A6A3YT03_9STRA</name>
<keyword evidence="1" id="KW-0732">Signal</keyword>
<accession>A0A6A3YT03</accession>